<evidence type="ECO:0000256" key="1">
    <source>
        <dbReference type="SAM" id="MobiDB-lite"/>
    </source>
</evidence>
<dbReference type="Proteomes" id="UP000799640">
    <property type="component" value="Unassembled WGS sequence"/>
</dbReference>
<dbReference type="EMBL" id="ML996699">
    <property type="protein sequence ID" value="KAF2398925.1"/>
    <property type="molecule type" value="Genomic_DNA"/>
</dbReference>
<gene>
    <name evidence="2" type="ORF">EJ06DRAFT_95241</name>
</gene>
<dbReference type="AlphaFoldDB" id="A0A6G1HT60"/>
<name>A0A6G1HT60_9PEZI</name>
<accession>A0A6G1HT60</accession>
<evidence type="ECO:0000313" key="3">
    <source>
        <dbReference type="Proteomes" id="UP000799640"/>
    </source>
</evidence>
<proteinExistence type="predicted"/>
<keyword evidence="3" id="KW-1185">Reference proteome</keyword>
<reference evidence="2" key="1">
    <citation type="journal article" date="2020" name="Stud. Mycol.">
        <title>101 Dothideomycetes genomes: a test case for predicting lifestyles and emergence of pathogens.</title>
        <authorList>
            <person name="Haridas S."/>
            <person name="Albert R."/>
            <person name="Binder M."/>
            <person name="Bloem J."/>
            <person name="Labutti K."/>
            <person name="Salamov A."/>
            <person name="Andreopoulos B."/>
            <person name="Baker S."/>
            <person name="Barry K."/>
            <person name="Bills G."/>
            <person name="Bluhm B."/>
            <person name="Cannon C."/>
            <person name="Castanera R."/>
            <person name="Culley D."/>
            <person name="Daum C."/>
            <person name="Ezra D."/>
            <person name="Gonzalez J."/>
            <person name="Henrissat B."/>
            <person name="Kuo A."/>
            <person name="Liang C."/>
            <person name="Lipzen A."/>
            <person name="Lutzoni F."/>
            <person name="Magnuson J."/>
            <person name="Mondo S."/>
            <person name="Nolan M."/>
            <person name="Ohm R."/>
            <person name="Pangilinan J."/>
            <person name="Park H.-J."/>
            <person name="Ramirez L."/>
            <person name="Alfaro M."/>
            <person name="Sun H."/>
            <person name="Tritt A."/>
            <person name="Yoshinaga Y."/>
            <person name="Zwiers L.-H."/>
            <person name="Turgeon B."/>
            <person name="Goodwin S."/>
            <person name="Spatafora J."/>
            <person name="Crous P."/>
            <person name="Grigoriev I."/>
        </authorList>
    </citation>
    <scope>NUCLEOTIDE SEQUENCE</scope>
    <source>
        <strain evidence="2">CBS 262.69</strain>
    </source>
</reference>
<sequence length="311" mass="32366">MLGANNGKLYGSPTTATHGSVDSLLAMPTATYDFELLSTEPTSYFDATQMVSAAEPVSQSMGYFDSSLAAVAEDGDFTTLEGWSIPSATTDFFLPADLPLSAATYTSDYAQPLSHSGESAYLSAPGLTAPSSGSQSEVGDHGLVLEADIASAHTDEPITGFWKDTVQFRDSYRVNSGAEYAYNGDVKGEMGLAGYVEAMAAARHASDATVVPTTSATPLEQVNVGHMQNLAALKGSRLAAATGGLMGASSVSLSSLESSSAGSTPVDGEWGPGAGEPEGILIPAGIEDAPRHEDWLYSGREMRGQDYFWLS</sequence>
<evidence type="ECO:0000313" key="2">
    <source>
        <dbReference type="EMBL" id="KAF2398925.1"/>
    </source>
</evidence>
<organism evidence="2 3">
    <name type="scientific">Trichodelitschia bisporula</name>
    <dbReference type="NCBI Taxonomy" id="703511"/>
    <lineage>
        <taxon>Eukaryota</taxon>
        <taxon>Fungi</taxon>
        <taxon>Dikarya</taxon>
        <taxon>Ascomycota</taxon>
        <taxon>Pezizomycotina</taxon>
        <taxon>Dothideomycetes</taxon>
        <taxon>Dothideomycetes incertae sedis</taxon>
        <taxon>Phaeotrichales</taxon>
        <taxon>Phaeotrichaceae</taxon>
        <taxon>Trichodelitschia</taxon>
    </lineage>
</organism>
<feature type="region of interest" description="Disordered" evidence="1">
    <location>
        <begin position="256"/>
        <end position="275"/>
    </location>
</feature>
<protein>
    <submittedName>
        <fullName evidence="2">Uncharacterized protein</fullName>
    </submittedName>
</protein>